<evidence type="ECO:0000256" key="1">
    <source>
        <dbReference type="ARBA" id="ARBA00005771"/>
    </source>
</evidence>
<dbReference type="AlphaFoldDB" id="A0A835JPM0"/>
<evidence type="ECO:0000256" key="2">
    <source>
        <dbReference type="ARBA" id="ARBA00022679"/>
    </source>
</evidence>
<protein>
    <recommendedName>
        <fullName evidence="3">Sulfotransferase</fullName>
        <ecNumber evidence="3">2.8.2.-</ecNumber>
    </recommendedName>
</protein>
<sequence length="264" mass="29397">MHFPFTTRHKSGVLNRVADALSRRANLLEEGEVQMIISMCSFEKLSNLEVNKNRKHRADTSIAVKNSVFFRKGEIGDWENHLTVEMGARLDGIMEQKLKGSGLKLPRHIPLTKHALSWNRVELGSKRGHCHRNSLFALMSHQMLLLLEGVVEGEGTVGVTGLSRRWLRESSLREVTLMKPSLVPIFSPVTGGIHSGDQVIFSCSILLNISGSSLSFIPTALLAEARVKRWLCVLSILIGNGKIMTDHSGDQVIACLTMRLTLYF</sequence>
<dbReference type="InterPro" id="IPR027417">
    <property type="entry name" value="P-loop_NTPase"/>
</dbReference>
<dbReference type="Pfam" id="PF00685">
    <property type="entry name" value="Sulfotransfer_1"/>
    <property type="match status" value="1"/>
</dbReference>
<gene>
    <name evidence="5" type="ORF">SADUNF_Sadunf11G0028900</name>
</gene>
<evidence type="ECO:0000259" key="4">
    <source>
        <dbReference type="Pfam" id="PF00685"/>
    </source>
</evidence>
<accession>A0A835JPM0</accession>
<dbReference type="EC" id="2.8.2.-" evidence="3"/>
<dbReference type="PANTHER" id="PTHR11783">
    <property type="entry name" value="SULFOTRANSFERASE SULT"/>
    <property type="match status" value="1"/>
</dbReference>
<organism evidence="5 6">
    <name type="scientific">Salix dunnii</name>
    <dbReference type="NCBI Taxonomy" id="1413687"/>
    <lineage>
        <taxon>Eukaryota</taxon>
        <taxon>Viridiplantae</taxon>
        <taxon>Streptophyta</taxon>
        <taxon>Embryophyta</taxon>
        <taxon>Tracheophyta</taxon>
        <taxon>Spermatophyta</taxon>
        <taxon>Magnoliopsida</taxon>
        <taxon>eudicotyledons</taxon>
        <taxon>Gunneridae</taxon>
        <taxon>Pentapetalae</taxon>
        <taxon>rosids</taxon>
        <taxon>fabids</taxon>
        <taxon>Malpighiales</taxon>
        <taxon>Salicaceae</taxon>
        <taxon>Saliceae</taxon>
        <taxon>Salix</taxon>
    </lineage>
</organism>
<proteinExistence type="inferred from homology"/>
<comment type="caution">
    <text evidence="5">The sequence shown here is derived from an EMBL/GenBank/DDBJ whole genome shotgun (WGS) entry which is preliminary data.</text>
</comment>
<dbReference type="Proteomes" id="UP000657918">
    <property type="component" value="Chromosome 11"/>
</dbReference>
<dbReference type="EMBL" id="JADGMS010000011">
    <property type="protein sequence ID" value="KAF9672318.1"/>
    <property type="molecule type" value="Genomic_DNA"/>
</dbReference>
<dbReference type="GO" id="GO:0008146">
    <property type="term" value="F:sulfotransferase activity"/>
    <property type="evidence" value="ECO:0007669"/>
    <property type="project" value="InterPro"/>
</dbReference>
<keyword evidence="6" id="KW-1185">Reference proteome</keyword>
<dbReference type="SUPFAM" id="SSF52540">
    <property type="entry name" value="P-loop containing nucleoside triphosphate hydrolases"/>
    <property type="match status" value="1"/>
</dbReference>
<dbReference type="OrthoDB" id="205623at2759"/>
<feature type="domain" description="Sulfotransferase" evidence="4">
    <location>
        <begin position="14"/>
        <end position="102"/>
    </location>
</feature>
<evidence type="ECO:0000313" key="6">
    <source>
        <dbReference type="Proteomes" id="UP000657918"/>
    </source>
</evidence>
<dbReference type="Gene3D" id="3.40.50.300">
    <property type="entry name" value="P-loop containing nucleotide triphosphate hydrolases"/>
    <property type="match status" value="1"/>
</dbReference>
<evidence type="ECO:0000313" key="5">
    <source>
        <dbReference type="EMBL" id="KAF9672318.1"/>
    </source>
</evidence>
<keyword evidence="2 3" id="KW-0808">Transferase</keyword>
<reference evidence="5 6" key="1">
    <citation type="submission" date="2020-10" db="EMBL/GenBank/DDBJ databases">
        <title>Plant Genome Project.</title>
        <authorList>
            <person name="Zhang R.-G."/>
        </authorList>
    </citation>
    <scope>NUCLEOTIDE SEQUENCE [LARGE SCALE GENOMIC DNA]</scope>
    <source>
        <strain evidence="5">FAFU-HL-1</strain>
        <tissue evidence="5">Leaf</tissue>
    </source>
</reference>
<comment type="similarity">
    <text evidence="1 3">Belongs to the sulfotransferase 1 family.</text>
</comment>
<name>A0A835JPM0_9ROSI</name>
<evidence type="ECO:0000256" key="3">
    <source>
        <dbReference type="RuleBase" id="RU361155"/>
    </source>
</evidence>
<dbReference type="InterPro" id="IPR000863">
    <property type="entry name" value="Sulfotransferase_dom"/>
</dbReference>